<evidence type="ECO:0000313" key="2">
    <source>
        <dbReference type="Proteomes" id="UP000008793"/>
    </source>
</evidence>
<dbReference type="HOGENOM" id="CLU_1370351_0_0_6"/>
<protein>
    <submittedName>
        <fullName evidence="1">Uncharacterized protein</fullName>
    </submittedName>
</protein>
<dbReference type="Proteomes" id="UP000008793">
    <property type="component" value="Chromosome"/>
</dbReference>
<organism evidence="2">
    <name type="scientific">Erwinia billingiae (strain Eb661)</name>
    <dbReference type="NCBI Taxonomy" id="634500"/>
    <lineage>
        <taxon>Bacteria</taxon>
        <taxon>Pseudomonadati</taxon>
        <taxon>Pseudomonadota</taxon>
        <taxon>Gammaproteobacteria</taxon>
        <taxon>Enterobacterales</taxon>
        <taxon>Erwiniaceae</taxon>
        <taxon>Erwinia</taxon>
    </lineage>
</organism>
<dbReference type="EMBL" id="FP236843">
    <property type="protein sequence ID" value="CAX60294.1"/>
    <property type="molecule type" value="Genomic_DNA"/>
</dbReference>
<gene>
    <name evidence="1" type="ordered locus">EbC_27630</name>
</gene>
<dbReference type="RefSeq" id="WP_013202780.1">
    <property type="nucleotide sequence ID" value="NC_014306.1"/>
</dbReference>
<keyword evidence="2" id="KW-1185">Reference proteome</keyword>
<dbReference type="GeneID" id="90512745"/>
<name>D8MTY7_ERWBE</name>
<proteinExistence type="predicted"/>
<reference evidence="1 2" key="1">
    <citation type="journal article" date="2010" name="BMC Genomics">
        <title>Genome comparison of the epiphytic bacteria Erwinia billingiae and E. tasmaniensis with the pear pathogen E. pyrifoliae.</title>
        <authorList>
            <person name="Kube M."/>
            <person name="Migdoll A.M."/>
            <person name="Gehring I."/>
            <person name="Heitmann K."/>
            <person name="Mayer Y."/>
            <person name="Kuhl H."/>
            <person name="Knaust F."/>
            <person name="Geider K."/>
            <person name="Reinhardt R."/>
        </authorList>
    </citation>
    <scope>NUCLEOTIDE SEQUENCE [LARGE SCALE GENOMIC DNA]</scope>
    <source>
        <strain evidence="1 2">Eb661</strain>
    </source>
</reference>
<dbReference type="KEGG" id="ebi:EbC_27630"/>
<accession>D8MTY7</accession>
<dbReference type="AlphaFoldDB" id="D8MTY7"/>
<sequence>MTTQDLLILTAVVMAILFSVSFAIRRPGISESDLRVAEVESMTSECRQILKGVIGYIDALIVTLESRCPPVTSQGLVNAAELQHWLKRVDESPVKLSDEQIGRCEFLLSEHFPDEWLAWQIHILSLQLDVSTFFLTPEPGRAMESLAAGRTVSEIRAFTESLRKQRQLLDAYQQHLRDSLAEEVGLSGRVMQASGRQVI</sequence>
<evidence type="ECO:0000313" key="1">
    <source>
        <dbReference type="EMBL" id="CAX60294.1"/>
    </source>
</evidence>